<gene>
    <name evidence="1" type="ordered locus">Kole_0961</name>
</gene>
<organism evidence="1 2">
    <name type="scientific">Kosmotoga olearia (strain ATCC BAA-1733 / DSM 21960 / TBF 19.5.1)</name>
    <dbReference type="NCBI Taxonomy" id="521045"/>
    <lineage>
        <taxon>Bacteria</taxon>
        <taxon>Thermotogati</taxon>
        <taxon>Thermotogota</taxon>
        <taxon>Thermotogae</taxon>
        <taxon>Kosmotogales</taxon>
        <taxon>Kosmotogaceae</taxon>
        <taxon>Kosmotoga</taxon>
    </lineage>
</organism>
<reference evidence="1 2" key="2">
    <citation type="journal article" date="2011" name="J. Bacteriol.">
        <title>Genome Sequence of Kosmotoga olearia Strain TBF 19.5.1, a Thermophilic Bacterium with a Wide Growth Temperature Range, Isolated from the Troll B Oil Platform in the North Sea.</title>
        <authorList>
            <person name="Swithers K.S."/>
            <person name="Dipippo J.L."/>
            <person name="Bruce D.C."/>
            <person name="Detter C."/>
            <person name="Tapia R."/>
            <person name="Han S."/>
            <person name="Goodwin L.A."/>
            <person name="Han J."/>
            <person name="Woyke T."/>
            <person name="Pitluck S."/>
            <person name="Pennacchio L."/>
            <person name="Nolan M."/>
            <person name="Mikhailova N."/>
            <person name="Land M.L."/>
            <person name="Nesbo C.L."/>
            <person name="Gogarten J.P."/>
            <person name="Noll K.M."/>
        </authorList>
    </citation>
    <scope>NUCLEOTIDE SEQUENCE [LARGE SCALE GENOMIC DNA]</scope>
    <source>
        <strain evidence="2">ATCC BAA-1733 / DSM 21960 / TBF 19.5.1</strain>
    </source>
</reference>
<evidence type="ECO:0000313" key="1">
    <source>
        <dbReference type="EMBL" id="ACR79669.1"/>
    </source>
</evidence>
<keyword evidence="2" id="KW-1185">Reference proteome</keyword>
<evidence type="ECO:0000313" key="2">
    <source>
        <dbReference type="Proteomes" id="UP000002382"/>
    </source>
</evidence>
<proteinExistence type="predicted"/>
<dbReference type="eggNOG" id="ENOG502Z9AE">
    <property type="taxonomic scope" value="Bacteria"/>
</dbReference>
<dbReference type="EMBL" id="CP001634">
    <property type="protein sequence ID" value="ACR79669.1"/>
    <property type="molecule type" value="Genomic_DNA"/>
</dbReference>
<dbReference type="OrthoDB" id="9783544at2"/>
<name>C5CH04_KOSOT</name>
<protein>
    <submittedName>
        <fullName evidence="1">Uncharacterized protein</fullName>
    </submittedName>
</protein>
<accession>C5CH04</accession>
<dbReference type="RefSeq" id="WP_015868331.1">
    <property type="nucleotide sequence ID" value="NC_012785.1"/>
</dbReference>
<dbReference type="STRING" id="521045.Kole_0961"/>
<sequence length="342" mass="38017">MKTRDLLKKILDLDSVAIVGMEKNTGKTEVLNFIVKHLGDSSTKIGVTSIGMDGESIDQVTLTPKPEIILREGNFFATSERHFKEKKFLAEILEVSEIFTPLGRIVLAKALEPGKIILTGPSTTTQVKRVIEDMIKLGATTVLVDGAIFRLSSSSPFITDGVILATGAALSLNKYELLKKTKHKVNLMKLPEVSQELRKKLSSVIEALWLVDDKGELEKIPMKTTLLGIGDLEEDVLKGKRIYVTGSLSEKFVRNIIQRKWKTMPEIIVRDYTKVFVSPETLDRYFRLGGRIFVLKQVNLLAVTVNPLSPKGYKLNSEELVGLLEKELGVPVIDVVEEGDLT</sequence>
<dbReference type="HOGENOM" id="CLU_065107_0_0_0"/>
<dbReference type="KEGG" id="kol:Kole_0961"/>
<dbReference type="Proteomes" id="UP000002382">
    <property type="component" value="Chromosome"/>
</dbReference>
<reference evidence="1 2" key="1">
    <citation type="submission" date="2009-06" db="EMBL/GenBank/DDBJ databases">
        <title>Complete sequence of Thermotogales bacterium TBF 19.5.1.</title>
        <authorList>
            <consortium name="US DOE Joint Genome Institute"/>
            <person name="Lucas S."/>
            <person name="Copeland A."/>
            <person name="Lapidus A."/>
            <person name="Glavina del Rio T."/>
            <person name="Tice H."/>
            <person name="Bruce D."/>
            <person name="Goodwin L."/>
            <person name="Pitluck S."/>
            <person name="Chertkov O."/>
            <person name="Brettin T."/>
            <person name="Detter J.C."/>
            <person name="Han C."/>
            <person name="Schmutz J."/>
            <person name="Larimer F."/>
            <person name="Land M."/>
            <person name="Hauser L."/>
            <person name="Kyrpides N."/>
            <person name="Ovchinnikova G."/>
            <person name="Noll K."/>
        </authorList>
    </citation>
    <scope>NUCLEOTIDE SEQUENCE [LARGE SCALE GENOMIC DNA]</scope>
    <source>
        <strain evidence="2">ATCC BAA-1733 / DSM 21960 / TBF 19.5.1</strain>
    </source>
</reference>
<dbReference type="AlphaFoldDB" id="C5CH04"/>